<name>A0A0A8ZY84_ARUDO</name>
<proteinExistence type="predicted"/>
<evidence type="ECO:0000313" key="1">
    <source>
        <dbReference type="EMBL" id="JAD43796.1"/>
    </source>
</evidence>
<dbReference type="GO" id="GO:0016740">
    <property type="term" value="F:transferase activity"/>
    <property type="evidence" value="ECO:0007669"/>
    <property type="project" value="UniProtKB-KW"/>
</dbReference>
<accession>A0A0A8ZY84</accession>
<organism evidence="1">
    <name type="scientific">Arundo donax</name>
    <name type="common">Giant reed</name>
    <name type="synonym">Donax arundinaceus</name>
    <dbReference type="NCBI Taxonomy" id="35708"/>
    <lineage>
        <taxon>Eukaryota</taxon>
        <taxon>Viridiplantae</taxon>
        <taxon>Streptophyta</taxon>
        <taxon>Embryophyta</taxon>
        <taxon>Tracheophyta</taxon>
        <taxon>Spermatophyta</taxon>
        <taxon>Magnoliopsida</taxon>
        <taxon>Liliopsida</taxon>
        <taxon>Poales</taxon>
        <taxon>Poaceae</taxon>
        <taxon>PACMAD clade</taxon>
        <taxon>Arundinoideae</taxon>
        <taxon>Arundineae</taxon>
        <taxon>Arundo</taxon>
    </lineage>
</organism>
<reference evidence="1" key="1">
    <citation type="submission" date="2014-09" db="EMBL/GenBank/DDBJ databases">
        <authorList>
            <person name="Magalhaes I.L.F."/>
            <person name="Oliveira U."/>
            <person name="Santos F.R."/>
            <person name="Vidigal T.H.D.A."/>
            <person name="Brescovit A.D."/>
            <person name="Santos A.J."/>
        </authorList>
    </citation>
    <scope>NUCLEOTIDE SEQUENCE</scope>
    <source>
        <tissue evidence="1">Shoot tissue taken approximately 20 cm above the soil surface</tissue>
    </source>
</reference>
<sequence length="84" mass="10072">MVEIKNVAVEEITKCPCGEFLHHMVLCFFTHPNPEIMIMHQCRHCFREFNRGGFTEKPCQFIYNFLNRTTAIARHYRFLCCHSF</sequence>
<dbReference type="AlphaFoldDB" id="A0A0A8ZY84"/>
<reference evidence="1" key="2">
    <citation type="journal article" date="2015" name="Data Brief">
        <title>Shoot transcriptome of the giant reed, Arundo donax.</title>
        <authorList>
            <person name="Barrero R.A."/>
            <person name="Guerrero F.D."/>
            <person name="Moolhuijzen P."/>
            <person name="Goolsby J.A."/>
            <person name="Tidwell J."/>
            <person name="Bellgard S.E."/>
            <person name="Bellgard M.I."/>
        </authorList>
    </citation>
    <scope>NUCLEOTIDE SEQUENCE</scope>
    <source>
        <tissue evidence="1">Shoot tissue taken approximately 20 cm above the soil surface</tissue>
    </source>
</reference>
<protein>
    <submittedName>
        <fullName evidence="1">Glycosyl transferase family 1 protein</fullName>
    </submittedName>
</protein>
<keyword evidence="1" id="KW-0808">Transferase</keyword>
<dbReference type="EMBL" id="GBRH01254099">
    <property type="protein sequence ID" value="JAD43796.1"/>
    <property type="molecule type" value="Transcribed_RNA"/>
</dbReference>